<feature type="transmembrane region" description="Helical" evidence="6">
    <location>
        <begin position="7"/>
        <end position="32"/>
    </location>
</feature>
<dbReference type="InterPro" id="IPR002781">
    <property type="entry name" value="TM_pro_TauE-like"/>
</dbReference>
<feature type="transmembrane region" description="Helical" evidence="6">
    <location>
        <begin position="143"/>
        <end position="165"/>
    </location>
</feature>
<accession>A0A7S3JS29</accession>
<sequence>MACVKLLLSLLLHMLKCILLLFGVRLLLHFFFLNRIYGRKVYIVLDPPHLPEIWHSADLVTNKFLALLLNWKALILLAAGFLGGIFTSISGSGIDICSFSVLTLLFRISEKTATPTSVVLMAINTVIATIYTKFHPDEGFHELVWEFFVVCAPIVVIGAPLGSIIGSIVHRLVLASFIYVTDAVQLAGALYVVRPWTTEKCHNRPDKPGRPSPDCRPLHLCWTSALIFVSGLVAFYIFQAAGEKLIIRNNRIEQQSEANKTDQPAWSIDGSTDVERPHSPPAGGTVSINDNSNQQSKYDLVDEEE</sequence>
<keyword evidence="4 6" id="KW-0472">Membrane</keyword>
<keyword evidence="2 6" id="KW-0812">Transmembrane</keyword>
<evidence type="ECO:0000256" key="3">
    <source>
        <dbReference type="ARBA" id="ARBA00022989"/>
    </source>
</evidence>
<evidence type="ECO:0000313" key="7">
    <source>
        <dbReference type="EMBL" id="CAE0360836.1"/>
    </source>
</evidence>
<reference evidence="7" key="1">
    <citation type="submission" date="2021-01" db="EMBL/GenBank/DDBJ databases">
        <authorList>
            <person name="Corre E."/>
            <person name="Pelletier E."/>
            <person name="Niang G."/>
            <person name="Scheremetjew M."/>
            <person name="Finn R."/>
            <person name="Kale V."/>
            <person name="Holt S."/>
            <person name="Cochrane G."/>
            <person name="Meng A."/>
            <person name="Brown T."/>
            <person name="Cohen L."/>
        </authorList>
    </citation>
    <scope>NUCLEOTIDE SEQUENCE</scope>
    <source>
        <strain evidence="7">CCMP1510</strain>
    </source>
</reference>
<evidence type="ECO:0000256" key="1">
    <source>
        <dbReference type="ARBA" id="ARBA00004141"/>
    </source>
</evidence>
<dbReference type="EMBL" id="HBIJ01002266">
    <property type="protein sequence ID" value="CAE0360836.1"/>
    <property type="molecule type" value="Transcribed_RNA"/>
</dbReference>
<evidence type="ECO:0000256" key="2">
    <source>
        <dbReference type="ARBA" id="ARBA00022692"/>
    </source>
</evidence>
<feature type="transmembrane region" description="Helical" evidence="6">
    <location>
        <begin position="73"/>
        <end position="106"/>
    </location>
</feature>
<evidence type="ECO:0000256" key="5">
    <source>
        <dbReference type="SAM" id="MobiDB-lite"/>
    </source>
</evidence>
<gene>
    <name evidence="7" type="ORF">ALAG00032_LOCUS1567</name>
</gene>
<feature type="compositionally biased region" description="Polar residues" evidence="5">
    <location>
        <begin position="286"/>
        <end position="297"/>
    </location>
</feature>
<dbReference type="PANTHER" id="PTHR31154">
    <property type="entry name" value="MEMBRANE TRANSPORTER PROTEIN"/>
    <property type="match status" value="1"/>
</dbReference>
<dbReference type="AlphaFoldDB" id="A0A7S3JS29"/>
<dbReference type="Pfam" id="PF01925">
    <property type="entry name" value="TauE"/>
    <property type="match status" value="1"/>
</dbReference>
<feature type="transmembrane region" description="Helical" evidence="6">
    <location>
        <begin position="217"/>
        <end position="238"/>
    </location>
</feature>
<protein>
    <recommendedName>
        <fullName evidence="8">Membrane transporter protein</fullName>
    </recommendedName>
</protein>
<proteinExistence type="predicted"/>
<dbReference type="PANTHER" id="PTHR31154:SF4">
    <property type="entry name" value="MEMBRANE TRANSPORTER PROTEIN"/>
    <property type="match status" value="1"/>
</dbReference>
<evidence type="ECO:0008006" key="8">
    <source>
        <dbReference type="Google" id="ProtNLM"/>
    </source>
</evidence>
<comment type="subcellular location">
    <subcellularLocation>
        <location evidence="1">Membrane</location>
        <topology evidence="1">Multi-pass membrane protein</topology>
    </subcellularLocation>
</comment>
<keyword evidence="3 6" id="KW-1133">Transmembrane helix</keyword>
<feature type="transmembrane region" description="Helical" evidence="6">
    <location>
        <begin position="172"/>
        <end position="193"/>
    </location>
</feature>
<feature type="region of interest" description="Disordered" evidence="5">
    <location>
        <begin position="256"/>
        <end position="305"/>
    </location>
</feature>
<name>A0A7S3JS29_9STRA</name>
<evidence type="ECO:0000256" key="4">
    <source>
        <dbReference type="ARBA" id="ARBA00023136"/>
    </source>
</evidence>
<evidence type="ECO:0000256" key="6">
    <source>
        <dbReference type="SAM" id="Phobius"/>
    </source>
</evidence>
<dbReference type="GO" id="GO:0016020">
    <property type="term" value="C:membrane"/>
    <property type="evidence" value="ECO:0007669"/>
    <property type="project" value="UniProtKB-SubCell"/>
</dbReference>
<organism evidence="7">
    <name type="scientific">Aureoumbra lagunensis</name>
    <dbReference type="NCBI Taxonomy" id="44058"/>
    <lineage>
        <taxon>Eukaryota</taxon>
        <taxon>Sar</taxon>
        <taxon>Stramenopiles</taxon>
        <taxon>Ochrophyta</taxon>
        <taxon>Pelagophyceae</taxon>
        <taxon>Pelagomonadales</taxon>
        <taxon>Aureoumbra</taxon>
    </lineage>
</organism>